<dbReference type="Gene3D" id="3.30.70.270">
    <property type="match status" value="3"/>
</dbReference>
<dbReference type="InterPro" id="IPR021109">
    <property type="entry name" value="Peptidase_aspartic_dom_sf"/>
</dbReference>
<dbReference type="InterPro" id="IPR050951">
    <property type="entry name" value="Retrovirus_Pol_polyprotein"/>
</dbReference>
<dbReference type="SUPFAM" id="SSF56672">
    <property type="entry name" value="DNA/RNA polymerases"/>
    <property type="match status" value="1"/>
</dbReference>
<dbReference type="EMBL" id="BKCJ010046686">
    <property type="protein sequence ID" value="GEW14236.1"/>
    <property type="molecule type" value="Genomic_DNA"/>
</dbReference>
<evidence type="ECO:0000256" key="1">
    <source>
        <dbReference type="ARBA" id="ARBA00022679"/>
    </source>
</evidence>
<dbReference type="FunFam" id="3.30.70.270:FF:000063">
    <property type="entry name" value="Zinc knuckle domaincontaining protein"/>
    <property type="match status" value="1"/>
</dbReference>
<protein>
    <recommendedName>
        <fullName evidence="6">Reverse transcriptase/retrotransposon-derived protein RNase H-like domain-containing protein</fullName>
    </recommendedName>
</protein>
<dbReference type="InterPro" id="IPR043502">
    <property type="entry name" value="DNA/RNA_pol_sf"/>
</dbReference>
<keyword evidence="4" id="KW-0378">Hydrolase</keyword>
<evidence type="ECO:0000259" key="6">
    <source>
        <dbReference type="Pfam" id="PF17919"/>
    </source>
</evidence>
<keyword evidence="3" id="KW-0540">Nuclease</keyword>
<dbReference type="CDD" id="cd01647">
    <property type="entry name" value="RT_LTR"/>
    <property type="match status" value="1"/>
</dbReference>
<dbReference type="Gene3D" id="3.10.10.10">
    <property type="entry name" value="HIV Type 1 Reverse Transcriptase, subunit A, domain 1"/>
    <property type="match status" value="1"/>
</dbReference>
<dbReference type="Pfam" id="PF17919">
    <property type="entry name" value="RT_RNaseH_2"/>
    <property type="match status" value="1"/>
</dbReference>
<proteinExistence type="predicted"/>
<gene>
    <name evidence="7" type="ORF">Tci_186212</name>
</gene>
<evidence type="ECO:0000256" key="3">
    <source>
        <dbReference type="ARBA" id="ARBA00022722"/>
    </source>
</evidence>
<name>A0A699GSK5_TANCI</name>
<feature type="domain" description="Reverse transcriptase/retrotransposon-derived protein RNase H-like" evidence="6">
    <location>
        <begin position="364"/>
        <end position="455"/>
    </location>
</feature>
<sequence length="460" mass="53786">MGAEEARQDPNKMMDTFTLNSHYAMTLFDYGADYSFVFTTFTPLLDIEPSNLGFSYEIEIASGQLVEINKVIRGCKLKIEGHIFDIDLIPFGHESFDVIVEMDWLSRHKAEIGYHEKVVWIPLLKDEILRVLEERPEQKVRHSKSEKVKEHKLKDIVVVRKFFESNADHEIPLSFGAAGMEELSSQLRELQDKGFILPSLSPWGAPVLFVKKKNGSFKMCIDYKELNKLTIKNYYPLPRIDDLFDQFQGLRYFSKIDLRTKEKQEIHLGLILELLKKEKLYAKFSKCEFWLQEVQFLRHVINGDSLHVDSSEIEAVKNWEAPRTLSEICSFLRLVGYYRRFIDNFSNLAKPLTILTQKHLEYIWGEEQEREFQTMKDKLCNAHVLALPDRLENFIVYRDASGLGLSCVQMQRGKVIAYASRQLKIHEKNYTTHDSELGALVFALKIWRHYFYGKNSVCWD</sequence>
<evidence type="ECO:0000313" key="7">
    <source>
        <dbReference type="EMBL" id="GEW14236.1"/>
    </source>
</evidence>
<dbReference type="PANTHER" id="PTHR37984">
    <property type="entry name" value="PROTEIN CBG26694"/>
    <property type="match status" value="1"/>
</dbReference>
<dbReference type="PANTHER" id="PTHR37984:SF5">
    <property type="entry name" value="PROTEIN NYNRIN-LIKE"/>
    <property type="match status" value="1"/>
</dbReference>
<dbReference type="GO" id="GO:0004519">
    <property type="term" value="F:endonuclease activity"/>
    <property type="evidence" value="ECO:0007669"/>
    <property type="project" value="UniProtKB-KW"/>
</dbReference>
<comment type="caution">
    <text evidence="7">The sequence shown here is derived from an EMBL/GenBank/DDBJ whole genome shotgun (WGS) entry which is preliminary data.</text>
</comment>
<reference evidence="7" key="1">
    <citation type="journal article" date="2019" name="Sci. Rep.">
        <title>Draft genome of Tanacetum cinerariifolium, the natural source of mosquito coil.</title>
        <authorList>
            <person name="Yamashiro T."/>
            <person name="Shiraishi A."/>
            <person name="Satake H."/>
            <person name="Nakayama K."/>
        </authorList>
    </citation>
    <scope>NUCLEOTIDE SEQUENCE</scope>
</reference>
<dbReference type="CDD" id="cd00303">
    <property type="entry name" value="retropepsin_like"/>
    <property type="match status" value="1"/>
</dbReference>
<keyword evidence="2" id="KW-0548">Nucleotidyltransferase</keyword>
<dbReference type="Gene3D" id="2.40.70.10">
    <property type="entry name" value="Acid Proteases"/>
    <property type="match status" value="1"/>
</dbReference>
<evidence type="ECO:0000256" key="2">
    <source>
        <dbReference type="ARBA" id="ARBA00022695"/>
    </source>
</evidence>
<keyword evidence="4" id="KW-0255">Endonuclease</keyword>
<accession>A0A699GSK5</accession>
<organism evidence="7">
    <name type="scientific">Tanacetum cinerariifolium</name>
    <name type="common">Dalmatian daisy</name>
    <name type="synonym">Chrysanthemum cinerariifolium</name>
    <dbReference type="NCBI Taxonomy" id="118510"/>
    <lineage>
        <taxon>Eukaryota</taxon>
        <taxon>Viridiplantae</taxon>
        <taxon>Streptophyta</taxon>
        <taxon>Embryophyta</taxon>
        <taxon>Tracheophyta</taxon>
        <taxon>Spermatophyta</taxon>
        <taxon>Magnoliopsida</taxon>
        <taxon>eudicotyledons</taxon>
        <taxon>Gunneridae</taxon>
        <taxon>Pentapetalae</taxon>
        <taxon>asterids</taxon>
        <taxon>campanulids</taxon>
        <taxon>Asterales</taxon>
        <taxon>Asteraceae</taxon>
        <taxon>Asteroideae</taxon>
        <taxon>Anthemideae</taxon>
        <taxon>Anthemidinae</taxon>
        <taxon>Tanacetum</taxon>
    </lineage>
</organism>
<dbReference type="AlphaFoldDB" id="A0A699GSK5"/>
<dbReference type="InterPro" id="IPR043128">
    <property type="entry name" value="Rev_trsase/Diguanyl_cyclase"/>
</dbReference>
<evidence type="ECO:0000256" key="5">
    <source>
        <dbReference type="ARBA" id="ARBA00023268"/>
    </source>
</evidence>
<dbReference type="InterPro" id="IPR041577">
    <property type="entry name" value="RT_RNaseH_2"/>
</dbReference>
<keyword evidence="1" id="KW-0808">Transferase</keyword>
<dbReference type="GO" id="GO:0016779">
    <property type="term" value="F:nucleotidyltransferase activity"/>
    <property type="evidence" value="ECO:0007669"/>
    <property type="project" value="UniProtKB-KW"/>
</dbReference>
<evidence type="ECO:0000256" key="4">
    <source>
        <dbReference type="ARBA" id="ARBA00022759"/>
    </source>
</evidence>
<keyword evidence="5" id="KW-0511">Multifunctional enzyme</keyword>
<dbReference type="Pfam" id="PF08284">
    <property type="entry name" value="RVP_2"/>
    <property type="match status" value="1"/>
</dbReference>